<feature type="non-terminal residue" evidence="1">
    <location>
        <position position="1"/>
    </location>
</feature>
<organism evidence="1 2">
    <name type="scientific">Neobacillus sedimentimangrovi</name>
    <dbReference type="NCBI Taxonomy" id="2699460"/>
    <lineage>
        <taxon>Bacteria</taxon>
        <taxon>Bacillati</taxon>
        <taxon>Bacillota</taxon>
        <taxon>Bacilli</taxon>
        <taxon>Bacillales</taxon>
        <taxon>Bacillaceae</taxon>
        <taxon>Neobacillus</taxon>
    </lineage>
</organism>
<keyword evidence="2" id="KW-1185">Reference proteome</keyword>
<dbReference type="RefSeq" id="WP_231315073.1">
    <property type="nucleotide sequence ID" value="NZ_JAJODE010000038.1"/>
</dbReference>
<evidence type="ECO:0000313" key="2">
    <source>
        <dbReference type="Proteomes" id="UP001162836"/>
    </source>
</evidence>
<dbReference type="EMBL" id="JAJODE010000038">
    <property type="protein sequence ID" value="MCD4839726.1"/>
    <property type="molecule type" value="Genomic_DNA"/>
</dbReference>
<reference evidence="1 2" key="1">
    <citation type="journal article" date="2023" name="Antonie Van Leeuwenhoek">
        <title>Unveiling the genomic potential of a novel thermostable glycoside hydrolases producing Neobacillus sedimentimangrovi UE25.</title>
        <authorList>
            <person name="Ejaz U."/>
            <person name="Saleem F."/>
            <person name="Rashid R."/>
            <person name="Hasan K.A."/>
            <person name="Syed M.N."/>
            <person name="Sohail M."/>
        </authorList>
    </citation>
    <scope>NUCLEOTIDE SEQUENCE [LARGE SCALE GENOMIC DNA]</scope>
    <source>
        <strain evidence="1 2">UE25</strain>
    </source>
</reference>
<dbReference type="Proteomes" id="UP001162836">
    <property type="component" value="Unassembled WGS sequence"/>
</dbReference>
<evidence type="ECO:0000313" key="1">
    <source>
        <dbReference type="EMBL" id="MCD4839726.1"/>
    </source>
</evidence>
<protein>
    <submittedName>
        <fullName evidence="1">Uncharacterized protein</fullName>
    </submittedName>
</protein>
<gene>
    <name evidence="1" type="ORF">LRS37_12790</name>
</gene>
<name>A0ABS8QKA6_9BACI</name>
<sequence length="69" mass="8388">SNLFIGCFFILFAEINRCCFEEVFQRLAEHKGKKCLQILKLPKRLYWKVYDPIFLDYKSTIMINKVYFL</sequence>
<accession>A0ABS8QKA6</accession>
<comment type="caution">
    <text evidence="1">The sequence shown here is derived from an EMBL/GenBank/DDBJ whole genome shotgun (WGS) entry which is preliminary data.</text>
</comment>
<proteinExistence type="predicted"/>